<evidence type="ECO:0000256" key="3">
    <source>
        <dbReference type="ARBA" id="ARBA00022741"/>
    </source>
</evidence>
<keyword evidence="2" id="KW-0436">Ligase</keyword>
<dbReference type="Gene3D" id="3.30.470.30">
    <property type="entry name" value="DNA ligase/mRNA capping enzyme"/>
    <property type="match status" value="1"/>
</dbReference>
<dbReference type="SUPFAM" id="SSF56091">
    <property type="entry name" value="DNA ligase/mRNA capping enzyme, catalytic domain"/>
    <property type="match status" value="1"/>
</dbReference>
<feature type="domain" description="ATP-dependent DNA ligase family profile" evidence="6">
    <location>
        <begin position="403"/>
        <end position="561"/>
    </location>
</feature>
<proteinExistence type="inferred from homology"/>
<dbReference type="InterPro" id="IPR036599">
    <property type="entry name" value="DNA_ligase_N_sf"/>
</dbReference>
<comment type="similarity">
    <text evidence="1">Belongs to the ATP-dependent DNA ligase family.</text>
</comment>
<evidence type="ECO:0000313" key="8">
    <source>
        <dbReference type="Proteomes" id="UP001498398"/>
    </source>
</evidence>
<evidence type="ECO:0000256" key="2">
    <source>
        <dbReference type="ARBA" id="ARBA00022598"/>
    </source>
</evidence>
<comment type="caution">
    <text evidence="7">The sequence shown here is derived from an EMBL/GenBank/DDBJ whole genome shotgun (WGS) entry which is preliminary data.</text>
</comment>
<dbReference type="PANTHER" id="PTHR45997">
    <property type="entry name" value="DNA LIGASE 4"/>
    <property type="match status" value="1"/>
</dbReference>
<dbReference type="PROSITE" id="PS50160">
    <property type="entry name" value="DNA_LIGASE_A3"/>
    <property type="match status" value="1"/>
</dbReference>
<evidence type="ECO:0000256" key="1">
    <source>
        <dbReference type="ARBA" id="ARBA00007572"/>
    </source>
</evidence>
<evidence type="ECO:0000259" key="6">
    <source>
        <dbReference type="PROSITE" id="PS50160"/>
    </source>
</evidence>
<dbReference type="Pfam" id="PF04675">
    <property type="entry name" value="DNA_ligase_A_N"/>
    <property type="match status" value="1"/>
</dbReference>
<gene>
    <name evidence="7" type="ORF">VKT23_005220</name>
</gene>
<dbReference type="Proteomes" id="UP001498398">
    <property type="component" value="Unassembled WGS sequence"/>
</dbReference>
<keyword evidence="5" id="KW-0539">Nucleus</keyword>
<evidence type="ECO:0000256" key="5">
    <source>
        <dbReference type="ARBA" id="ARBA00023242"/>
    </source>
</evidence>
<dbReference type="Gene3D" id="2.40.50.140">
    <property type="entry name" value="Nucleic acid-binding proteins"/>
    <property type="match status" value="1"/>
</dbReference>
<keyword evidence="4" id="KW-0067">ATP-binding</keyword>
<dbReference type="Gene3D" id="1.10.3260.10">
    <property type="entry name" value="DNA ligase, ATP-dependent, N-terminal domain"/>
    <property type="match status" value="1"/>
</dbReference>
<dbReference type="InterPro" id="IPR012308">
    <property type="entry name" value="DNA_ligase_ATP-dep_N"/>
</dbReference>
<dbReference type="EMBL" id="JBANRG010000005">
    <property type="protein sequence ID" value="KAK7466498.1"/>
    <property type="molecule type" value="Genomic_DNA"/>
</dbReference>
<keyword evidence="8" id="KW-1185">Reference proteome</keyword>
<dbReference type="PANTHER" id="PTHR45997:SF2">
    <property type="entry name" value="ATP DEPENDENT DNA LIGASE DOMAIN PROTEIN (AFU_ORTHOLOGUE AFUA_5G02430)"/>
    <property type="match status" value="1"/>
</dbReference>
<keyword evidence="3" id="KW-0547">Nucleotide-binding</keyword>
<dbReference type="Pfam" id="PF01068">
    <property type="entry name" value="DNA_ligase_A_M"/>
    <property type="match status" value="1"/>
</dbReference>
<evidence type="ECO:0000313" key="7">
    <source>
        <dbReference type="EMBL" id="KAK7466498.1"/>
    </source>
</evidence>
<organism evidence="7 8">
    <name type="scientific">Marasmiellus scandens</name>
    <dbReference type="NCBI Taxonomy" id="2682957"/>
    <lineage>
        <taxon>Eukaryota</taxon>
        <taxon>Fungi</taxon>
        <taxon>Dikarya</taxon>
        <taxon>Basidiomycota</taxon>
        <taxon>Agaricomycotina</taxon>
        <taxon>Agaricomycetes</taxon>
        <taxon>Agaricomycetidae</taxon>
        <taxon>Agaricales</taxon>
        <taxon>Marasmiineae</taxon>
        <taxon>Omphalotaceae</taxon>
        <taxon>Marasmiellus</taxon>
    </lineage>
</organism>
<sequence length="937" mass="106205">MSNEAVVPNKVPFTFFAALVRDIQGTVRRKLSNDKRERHNVALQVFARWKEKLYKEFSPLSPGTTTIIFRLLFPDVDFRRRYHMQEKALSLEIMECFGTNDARLRNWSKDGHSGCLGQEVKTVLEDTVSIPDGWVTTLSLQDVDRILDELASLSPWSHASVTTSQCSRRSRKEILKSLFRPLSPLDASVMTQIILRDLHCLLYPVPSDQSTTEALNSFNSSSFKKLTIEDAIRVWDPKNIMFKAYKGSSSLDEASIAFEGGKWMHSPKVGSFVSIPKSYKARSATDALQVFKSSDLIYAETKYDGERTQIHVEILDGLGPRLTIYSKSHRESTSDRIALHPIIIRCLGLNGPKPKIKKDVILDAEMVAFDGLHIDEFWKIHGLVETTATGVRSKPYRKTLTRYSSESRHLGLVFFDILCMDGASLLSVPYWKRRIILEDLIITEPGMALLSTRWALSVEEHVPRTTDLRKVYQKNSTLTALCNIFVERTVLYHEEGLILKGSNSRYNDTSTPWAKLKRDYIPGLGDNVDLVLLGASWDKERGRELGVPTSTYTAFYIGIRDKASDLNVEPRQLPYTFSISPALQPPTVLLIQPLVVEVLGDRFTKANRYEPYEPRHPRILKWFRPSERSWRESLTRLELEKIVVGVLGLDNERRTEADDEDEWASRLWGASGSWENKAEKKRKREIAAEAMLEKLSDKKIKRIRMTHEREDADPWCDLHAAASLGQDKLDAVTVVGHSEKDTVSASQHKGAVVSSIPVQASAQVSGNTPSPKSLLGTLTNFRHDLPLKDGSKLHKIKSPLHSVPTPFQHCSLVPENGLQTFFKDAVIWHSGTNNFSQKSAVRQSLRLHTIDALLSGCGWRLSQDSDDNSRNGHWSRGIIIVDLDDVEGRKWRDCAVKMIHTRTRSSSKQRKPIWIFNSRTLNLDASNLEQQALLSFH</sequence>
<dbReference type="InterPro" id="IPR029710">
    <property type="entry name" value="LIG4"/>
</dbReference>
<dbReference type="InterPro" id="IPR012340">
    <property type="entry name" value="NA-bd_OB-fold"/>
</dbReference>
<reference evidence="7 8" key="1">
    <citation type="submission" date="2024-01" db="EMBL/GenBank/DDBJ databases">
        <title>A draft genome for the cacao thread blight pathogen Marasmiellus scandens.</title>
        <authorList>
            <person name="Baruah I.K."/>
            <person name="Leung J."/>
            <person name="Bukari Y."/>
            <person name="Amoako-Attah I."/>
            <person name="Meinhardt L.W."/>
            <person name="Bailey B.A."/>
            <person name="Cohen S.P."/>
        </authorList>
    </citation>
    <scope>NUCLEOTIDE SEQUENCE [LARGE SCALE GENOMIC DNA]</scope>
    <source>
        <strain evidence="7 8">GH-19</strain>
    </source>
</reference>
<protein>
    <recommendedName>
        <fullName evidence="6">ATP-dependent DNA ligase family profile domain-containing protein</fullName>
    </recommendedName>
</protein>
<evidence type="ECO:0000256" key="4">
    <source>
        <dbReference type="ARBA" id="ARBA00022840"/>
    </source>
</evidence>
<dbReference type="InterPro" id="IPR012310">
    <property type="entry name" value="DNA_ligase_ATP-dep_cent"/>
</dbReference>
<accession>A0ABR1JYZ5</accession>
<name>A0ABR1JYZ5_9AGAR</name>